<dbReference type="InterPro" id="IPR025315">
    <property type="entry name" value="DUF4220"/>
</dbReference>
<dbReference type="AlphaFoldDB" id="A0A3B6N1R6"/>
<dbReference type="OMA" id="LMADNMA"/>
<dbReference type="STRING" id="4565.A0A3B6N1R6"/>
<dbReference type="Pfam" id="PF04578">
    <property type="entry name" value="DUF594"/>
    <property type="match status" value="1"/>
</dbReference>
<keyword evidence="1" id="KW-0812">Transmembrane</keyword>
<feature type="transmembrane region" description="Helical" evidence="1">
    <location>
        <begin position="280"/>
        <end position="299"/>
    </location>
</feature>
<evidence type="ECO:0000259" key="2">
    <source>
        <dbReference type="Pfam" id="PF13968"/>
    </source>
</evidence>
<reference evidence="3" key="1">
    <citation type="submission" date="2018-08" db="EMBL/GenBank/DDBJ databases">
        <authorList>
            <person name="Rossello M."/>
        </authorList>
    </citation>
    <scope>NUCLEOTIDE SEQUENCE [LARGE SCALE GENOMIC DNA]</scope>
    <source>
        <strain evidence="3">cv. Chinese Spring</strain>
    </source>
</reference>
<dbReference type="PANTHER" id="PTHR31325">
    <property type="entry name" value="OS01G0798800 PROTEIN-RELATED"/>
    <property type="match status" value="1"/>
</dbReference>
<dbReference type="OrthoDB" id="1689146at2759"/>
<dbReference type="EnsemblPlants" id="TraesCS5D02G515500.1">
    <property type="protein sequence ID" value="TraesCS5D02G515500.1"/>
    <property type="gene ID" value="TraesCS5D02G515500"/>
</dbReference>
<feature type="transmembrane region" description="Helical" evidence="1">
    <location>
        <begin position="311"/>
        <end position="333"/>
    </location>
</feature>
<evidence type="ECO:0000313" key="3">
    <source>
        <dbReference type="EnsemblPlants" id="TraesCS5D02G515500.1"/>
    </source>
</evidence>
<dbReference type="Gramene" id="TraesRN5D0101164200.1">
    <property type="protein sequence ID" value="TraesRN5D0101164200.1"/>
    <property type="gene ID" value="TraesRN5D0101164200"/>
</dbReference>
<name>A0A3B6N1R6_WHEAT</name>
<dbReference type="Pfam" id="PF13968">
    <property type="entry name" value="DUF4220"/>
    <property type="match status" value="1"/>
</dbReference>
<dbReference type="Proteomes" id="UP000019116">
    <property type="component" value="Chromosome 5D"/>
</dbReference>
<sequence>MSTYADHTSMAGGGGGLVVRVWKEWGIQILVVASFLLQLILLVFGGFRRRSSSAVLLAFLWLSYLMADNMAVYALGHMSLESRPGDDGLVAFWATFFLLHLGGQDTITAFSLEDNQLWRRHLLTLLVQASGAGYAIYRYIIPGTWNLVSATIVMFIVGFLKYGERVWALQRGSNGNFALLKVYSKTSEERAYILKTRAKMDREEEILFDAHYMFHFCMGAFINVSLERWSTDAVLSYLDPVLPLPYKFNMDMYDLVEAELSLLYDLFYTKAQVVHSWPGYLIRAISLLGTVSAFLLFRLDDGKGAHSRVDVSISYMLLVGAIVLETTSVFAIVGSTWTCGYLHCQGWNKTNAMVLCIRRLIQVGSQRKWLHSIGQHNVLDYCTRNQTNWMNRIVEATALKKWRRKVKFSANTKITMEFKELVLGQVRRTMTRYSKTWSILDAPGKCVLTEYRLLDDMGFSIKDRDFAHCILIWQVATDIYLCCRDDNQHQSRCLNAEEDDKVLVDAIKVLSKYMGFLMIHPSLLPGGVPSDSTINNLENLWKDSKCSTSSEFARTLLADENEDPRLKPYSPLAAKLLGNKRKPMLQVIFGVWVEFLCYAAYHGTGVSHCTQLGRGGEFLSVIRLVIHHIQLFRHKYSERLPSDR</sequence>
<dbReference type="Gramene" id="TraesPARA_EIv1.0_1877600.1">
    <property type="protein sequence ID" value="TraesPARA_EIv1.0_1877600.1.CDS"/>
    <property type="gene ID" value="TraesPARA_EIv1.0_1877600"/>
</dbReference>
<feature type="transmembrane region" description="Helical" evidence="1">
    <location>
        <begin position="88"/>
        <end position="110"/>
    </location>
</feature>
<keyword evidence="1" id="KW-1133">Transmembrane helix</keyword>
<evidence type="ECO:0000256" key="1">
    <source>
        <dbReference type="SAM" id="Phobius"/>
    </source>
</evidence>
<feature type="transmembrane region" description="Helical" evidence="1">
    <location>
        <begin position="25"/>
        <end position="47"/>
    </location>
</feature>
<dbReference type="InterPro" id="IPR007658">
    <property type="entry name" value="DUF594"/>
</dbReference>
<keyword evidence="4" id="KW-1185">Reference proteome</keyword>
<organism evidence="3">
    <name type="scientific">Triticum aestivum</name>
    <name type="common">Wheat</name>
    <dbReference type="NCBI Taxonomy" id="4565"/>
    <lineage>
        <taxon>Eukaryota</taxon>
        <taxon>Viridiplantae</taxon>
        <taxon>Streptophyta</taxon>
        <taxon>Embryophyta</taxon>
        <taxon>Tracheophyta</taxon>
        <taxon>Spermatophyta</taxon>
        <taxon>Magnoliopsida</taxon>
        <taxon>Liliopsida</taxon>
        <taxon>Poales</taxon>
        <taxon>Poaceae</taxon>
        <taxon>BOP clade</taxon>
        <taxon>Pooideae</taxon>
        <taxon>Triticodae</taxon>
        <taxon>Triticeae</taxon>
        <taxon>Triticinae</taxon>
        <taxon>Triticum</taxon>
    </lineage>
</organism>
<gene>
    <name evidence="3" type="primary">LOC123126092</name>
</gene>
<proteinExistence type="predicted"/>
<dbReference type="Gramene" id="TraesCS5D03G1125300.1">
    <property type="protein sequence ID" value="TraesCS5D03G1125300.1.CDS"/>
    <property type="gene ID" value="TraesCS5D03G1125300"/>
</dbReference>
<evidence type="ECO:0000313" key="4">
    <source>
        <dbReference type="Proteomes" id="UP000019116"/>
    </source>
</evidence>
<feature type="domain" description="DUF4220" evidence="2">
    <location>
        <begin position="61"/>
        <end position="381"/>
    </location>
</feature>
<accession>A0A3B6N1R6</accession>
<reference evidence="3" key="2">
    <citation type="submission" date="2018-10" db="UniProtKB">
        <authorList>
            <consortium name="EnsemblPlants"/>
        </authorList>
    </citation>
    <scope>IDENTIFICATION</scope>
</reference>
<feature type="transmembrane region" description="Helical" evidence="1">
    <location>
        <begin position="54"/>
        <end position="76"/>
    </location>
</feature>
<keyword evidence="1" id="KW-0472">Membrane</keyword>
<dbReference type="Gramene" id="TraesCS5D02G515500.1">
    <property type="protein sequence ID" value="TraesCS5D02G515500.1"/>
    <property type="gene ID" value="TraesCS5D02G515500"/>
</dbReference>
<protein>
    <recommendedName>
        <fullName evidence="2">DUF4220 domain-containing protein</fullName>
    </recommendedName>
</protein>